<name>A0ABX7LI58_9BACL</name>
<dbReference type="Gene3D" id="1.10.10.1400">
    <property type="entry name" value="Terminase, small subunit, N-terminal DNA-binding domain, HTH motif"/>
    <property type="match status" value="1"/>
</dbReference>
<dbReference type="RefSeq" id="WP_206103134.1">
    <property type="nucleotide sequence ID" value="NZ_CP070969.1"/>
</dbReference>
<keyword evidence="2" id="KW-1185">Reference proteome</keyword>
<evidence type="ECO:0000313" key="2">
    <source>
        <dbReference type="Proteomes" id="UP000663452"/>
    </source>
</evidence>
<organism evidence="1 2">
    <name type="scientific">Paenibacillus tianjinensis</name>
    <dbReference type="NCBI Taxonomy" id="2810347"/>
    <lineage>
        <taxon>Bacteria</taxon>
        <taxon>Bacillati</taxon>
        <taxon>Bacillota</taxon>
        <taxon>Bacilli</taxon>
        <taxon>Bacillales</taxon>
        <taxon>Paenibacillaceae</taxon>
        <taxon>Paenibacillus</taxon>
    </lineage>
</organism>
<gene>
    <name evidence="1" type="ORF">JRJ22_02785</name>
</gene>
<dbReference type="Pfam" id="PF03592">
    <property type="entry name" value="Terminase_2"/>
    <property type="match status" value="1"/>
</dbReference>
<protein>
    <submittedName>
        <fullName evidence="1">Terminase small subunit</fullName>
    </submittedName>
</protein>
<dbReference type="InterPro" id="IPR038713">
    <property type="entry name" value="Terminase_Gp1_N_sf"/>
</dbReference>
<sequence length="45" mass="4921">MIPGRSNVTQAAIQAGYSAKTAEQQGYRLLQKTSVQVVIQKESLK</sequence>
<reference evidence="1 2" key="1">
    <citation type="submission" date="2021-02" db="EMBL/GenBank/DDBJ databases">
        <title>Paenibacillus tianjinensis sp. nov.</title>
        <authorList>
            <person name="Liu H."/>
        </authorList>
    </citation>
    <scope>NUCLEOTIDE SEQUENCE [LARGE SCALE GENOMIC DNA]</scope>
    <source>
        <strain evidence="1 2">TB2019</strain>
    </source>
</reference>
<accession>A0ABX7LI58</accession>
<dbReference type="InterPro" id="IPR005335">
    <property type="entry name" value="Terminase_ssu"/>
</dbReference>
<proteinExistence type="predicted"/>
<dbReference type="Proteomes" id="UP000663452">
    <property type="component" value="Chromosome"/>
</dbReference>
<evidence type="ECO:0000313" key="1">
    <source>
        <dbReference type="EMBL" id="QSF45602.1"/>
    </source>
</evidence>
<dbReference type="EMBL" id="CP070969">
    <property type="protein sequence ID" value="QSF45602.1"/>
    <property type="molecule type" value="Genomic_DNA"/>
</dbReference>